<dbReference type="SMART" id="SM01061">
    <property type="entry name" value="CAT_RBD"/>
    <property type="match status" value="1"/>
</dbReference>
<evidence type="ECO:0000259" key="1">
    <source>
        <dbReference type="SMART" id="SM01061"/>
    </source>
</evidence>
<sequence>MRIARVFNNNIVLAIDDNNHTEKILWGKGVGFQKKSGDQINPANQDKIFVQDTTSE</sequence>
<feature type="domain" description="CAT RNA-binding" evidence="1">
    <location>
        <begin position="1"/>
        <end position="56"/>
    </location>
</feature>
<dbReference type="InterPro" id="IPR036650">
    <property type="entry name" value="CAT_RNA-bd_dom_sf"/>
</dbReference>
<dbReference type="RefSeq" id="WP_118910209.1">
    <property type="nucleotide sequence ID" value="NZ_QOCS01000006.1"/>
</dbReference>
<dbReference type="GO" id="GO:0003723">
    <property type="term" value="F:RNA binding"/>
    <property type="evidence" value="ECO:0007669"/>
    <property type="project" value="InterPro"/>
</dbReference>
<dbReference type="Proteomes" id="UP000284822">
    <property type="component" value="Unassembled WGS sequence"/>
</dbReference>
<reference evidence="2 3" key="1">
    <citation type="submission" date="2018-07" db="EMBL/GenBank/DDBJ databases">
        <title>Genome sequences of six Lactobacillus spp. isolated from bumble bee guts.</title>
        <authorList>
            <person name="Motta E.V.S."/>
            <person name="Moran N.A."/>
        </authorList>
    </citation>
    <scope>NUCLEOTIDE SEQUENCE [LARGE SCALE GENOMIC DNA]</scope>
    <source>
        <strain evidence="2 3">LV-8.1</strain>
    </source>
</reference>
<dbReference type="Gene3D" id="2.30.24.10">
    <property type="entry name" value="CAT RNA-binding domain"/>
    <property type="match status" value="1"/>
</dbReference>
<evidence type="ECO:0000313" key="3">
    <source>
        <dbReference type="Proteomes" id="UP000284822"/>
    </source>
</evidence>
<dbReference type="SUPFAM" id="SSF50151">
    <property type="entry name" value="SacY-like RNA-binding domain"/>
    <property type="match status" value="1"/>
</dbReference>
<name>A0A417ZC48_9LACO</name>
<organism evidence="2 3">
    <name type="scientific">Bombilactobacillus bombi</name>
    <dbReference type="NCBI Taxonomy" id="1303590"/>
    <lineage>
        <taxon>Bacteria</taxon>
        <taxon>Bacillati</taxon>
        <taxon>Bacillota</taxon>
        <taxon>Bacilli</taxon>
        <taxon>Lactobacillales</taxon>
        <taxon>Lactobacillaceae</taxon>
        <taxon>Bombilactobacillus</taxon>
    </lineage>
</organism>
<dbReference type="Pfam" id="PF03123">
    <property type="entry name" value="CAT_RBD"/>
    <property type="match status" value="1"/>
</dbReference>
<accession>A0A417ZC48</accession>
<proteinExistence type="predicted"/>
<protein>
    <recommendedName>
        <fullName evidence="1">CAT RNA-binding domain-containing protein</fullName>
    </recommendedName>
</protein>
<comment type="caution">
    <text evidence="2">The sequence shown here is derived from an EMBL/GenBank/DDBJ whole genome shotgun (WGS) entry which is preliminary data.</text>
</comment>
<gene>
    <name evidence="2" type="ORF">DS832_02585</name>
</gene>
<dbReference type="EMBL" id="QOCS01000006">
    <property type="protein sequence ID" value="RHW48219.1"/>
    <property type="molecule type" value="Genomic_DNA"/>
</dbReference>
<dbReference type="AlphaFoldDB" id="A0A417ZC48"/>
<evidence type="ECO:0000313" key="2">
    <source>
        <dbReference type="EMBL" id="RHW48219.1"/>
    </source>
</evidence>
<dbReference type="InterPro" id="IPR004341">
    <property type="entry name" value="CAT_RNA-bd_dom"/>
</dbReference>